<organism evidence="1 2">
    <name type="scientific">Larinioides sclopetarius</name>
    <dbReference type="NCBI Taxonomy" id="280406"/>
    <lineage>
        <taxon>Eukaryota</taxon>
        <taxon>Metazoa</taxon>
        <taxon>Ecdysozoa</taxon>
        <taxon>Arthropoda</taxon>
        <taxon>Chelicerata</taxon>
        <taxon>Arachnida</taxon>
        <taxon>Araneae</taxon>
        <taxon>Araneomorphae</taxon>
        <taxon>Entelegynae</taxon>
        <taxon>Araneoidea</taxon>
        <taxon>Araneidae</taxon>
        <taxon>Larinioides</taxon>
    </lineage>
</organism>
<dbReference type="EMBL" id="CAXIEN010000122">
    <property type="protein sequence ID" value="CAL1279455.1"/>
    <property type="molecule type" value="Genomic_DNA"/>
</dbReference>
<name>A0AAV2A5Y7_9ARAC</name>
<evidence type="ECO:0000313" key="1">
    <source>
        <dbReference type="EMBL" id="CAL1279455.1"/>
    </source>
</evidence>
<dbReference type="AlphaFoldDB" id="A0AAV2A5Y7"/>
<protein>
    <submittedName>
        <fullName evidence="1">Uncharacterized protein</fullName>
    </submittedName>
</protein>
<proteinExistence type="predicted"/>
<gene>
    <name evidence="1" type="ORF">LARSCL_LOCUS10369</name>
</gene>
<dbReference type="Proteomes" id="UP001497382">
    <property type="component" value="Unassembled WGS sequence"/>
</dbReference>
<keyword evidence="2" id="KW-1185">Reference proteome</keyword>
<reference evidence="1 2" key="1">
    <citation type="submission" date="2024-04" db="EMBL/GenBank/DDBJ databases">
        <authorList>
            <person name="Rising A."/>
            <person name="Reimegard J."/>
            <person name="Sonavane S."/>
            <person name="Akerstrom W."/>
            <person name="Nylinder S."/>
            <person name="Hedman E."/>
            <person name="Kallberg Y."/>
        </authorList>
    </citation>
    <scope>NUCLEOTIDE SEQUENCE [LARGE SCALE GENOMIC DNA]</scope>
</reference>
<evidence type="ECO:0000313" key="2">
    <source>
        <dbReference type="Proteomes" id="UP001497382"/>
    </source>
</evidence>
<accession>A0AAV2A5Y7</accession>
<sequence>MFVEMCRQLAYERVVGSSRVGIVLLCVGDGLGSFPKKYSKTKHLEAPCFSRIYGFRIWMILMLTHSSLNKERKDREKK</sequence>
<comment type="caution">
    <text evidence="1">The sequence shown here is derived from an EMBL/GenBank/DDBJ whole genome shotgun (WGS) entry which is preliminary data.</text>
</comment>